<organism evidence="2 3">
    <name type="scientific">Hermanssonia centrifuga</name>
    <dbReference type="NCBI Taxonomy" id="98765"/>
    <lineage>
        <taxon>Eukaryota</taxon>
        <taxon>Fungi</taxon>
        <taxon>Dikarya</taxon>
        <taxon>Basidiomycota</taxon>
        <taxon>Agaricomycotina</taxon>
        <taxon>Agaricomycetes</taxon>
        <taxon>Polyporales</taxon>
        <taxon>Meruliaceae</taxon>
        <taxon>Hermanssonia</taxon>
    </lineage>
</organism>
<feature type="region of interest" description="Disordered" evidence="1">
    <location>
        <begin position="36"/>
        <end position="55"/>
    </location>
</feature>
<dbReference type="AlphaFoldDB" id="A0A2R6NJ61"/>
<protein>
    <submittedName>
        <fullName evidence="2">Uncharacterized protein</fullName>
    </submittedName>
</protein>
<evidence type="ECO:0000313" key="2">
    <source>
        <dbReference type="EMBL" id="PSR72341.1"/>
    </source>
</evidence>
<feature type="compositionally biased region" description="Polar residues" evidence="1">
    <location>
        <begin position="45"/>
        <end position="55"/>
    </location>
</feature>
<dbReference type="EMBL" id="MLYV02001195">
    <property type="protein sequence ID" value="PSR72341.1"/>
    <property type="molecule type" value="Genomic_DNA"/>
</dbReference>
<name>A0A2R6NJ61_9APHY</name>
<evidence type="ECO:0000313" key="3">
    <source>
        <dbReference type="Proteomes" id="UP000186601"/>
    </source>
</evidence>
<dbReference type="Proteomes" id="UP000186601">
    <property type="component" value="Unassembled WGS sequence"/>
</dbReference>
<comment type="caution">
    <text evidence="2">The sequence shown here is derived from an EMBL/GenBank/DDBJ whole genome shotgun (WGS) entry which is preliminary data.</text>
</comment>
<sequence length="55" mass="6156">MDAHMDPSSLEIPDFLNGFFPQARVNWLTPDQLKANVGEDPSLDSDVTLNQDCIH</sequence>
<proteinExistence type="predicted"/>
<keyword evidence="3" id="KW-1185">Reference proteome</keyword>
<accession>A0A2R6NJ61</accession>
<evidence type="ECO:0000256" key="1">
    <source>
        <dbReference type="SAM" id="MobiDB-lite"/>
    </source>
</evidence>
<gene>
    <name evidence="2" type="ORF">PHLCEN_2v11789</name>
</gene>
<reference evidence="2 3" key="1">
    <citation type="submission" date="2018-02" db="EMBL/GenBank/DDBJ databases">
        <title>Genome sequence of the basidiomycete white-rot fungus Phlebia centrifuga.</title>
        <authorList>
            <person name="Granchi Z."/>
            <person name="Peng M."/>
            <person name="de Vries R.P."/>
            <person name="Hilden K."/>
            <person name="Makela M.R."/>
            <person name="Grigoriev I."/>
            <person name="Riley R."/>
        </authorList>
    </citation>
    <scope>NUCLEOTIDE SEQUENCE [LARGE SCALE GENOMIC DNA]</scope>
    <source>
        <strain evidence="2 3">FBCC195</strain>
    </source>
</reference>